<feature type="non-terminal residue" evidence="1">
    <location>
        <position position="30"/>
    </location>
</feature>
<sequence length="30" mass="3378">MKGKTCCVTGHRDLPQNEINKIKAALEHEI</sequence>
<protein>
    <submittedName>
        <fullName evidence="1">DUF1273 domain-containing protein</fullName>
    </submittedName>
</protein>
<name>A0A8I0HC47_XANCI</name>
<dbReference type="Proteomes" id="UP000653002">
    <property type="component" value="Unassembled WGS sequence"/>
</dbReference>
<accession>A0A8I0HC47</accession>
<dbReference type="EMBL" id="JAABFR010001973">
    <property type="protein sequence ID" value="MBD4339060.1"/>
    <property type="molecule type" value="Genomic_DNA"/>
</dbReference>
<organism evidence="1 2">
    <name type="scientific">Xanthomonas citri pv. citri</name>
    <dbReference type="NCBI Taxonomy" id="611301"/>
    <lineage>
        <taxon>Bacteria</taxon>
        <taxon>Pseudomonadati</taxon>
        <taxon>Pseudomonadota</taxon>
        <taxon>Gammaproteobacteria</taxon>
        <taxon>Lysobacterales</taxon>
        <taxon>Lysobacteraceae</taxon>
        <taxon>Xanthomonas</taxon>
    </lineage>
</organism>
<proteinExistence type="predicted"/>
<evidence type="ECO:0000313" key="1">
    <source>
        <dbReference type="EMBL" id="MBD4339060.1"/>
    </source>
</evidence>
<comment type="caution">
    <text evidence="1">The sequence shown here is derived from an EMBL/GenBank/DDBJ whole genome shotgun (WGS) entry which is preliminary data.</text>
</comment>
<gene>
    <name evidence="1" type="ORF">GUH15_23995</name>
</gene>
<reference evidence="1" key="1">
    <citation type="submission" date="2020-01" db="EMBL/GenBank/DDBJ databases">
        <authorList>
            <person name="Richard D."/>
        </authorList>
    </citation>
    <scope>NUCLEOTIDE SEQUENCE</scope>
    <source>
        <strain evidence="1">JP541</strain>
    </source>
</reference>
<evidence type="ECO:0000313" key="2">
    <source>
        <dbReference type="Proteomes" id="UP000653002"/>
    </source>
</evidence>
<dbReference type="AlphaFoldDB" id="A0A8I0HC47"/>